<dbReference type="AlphaFoldDB" id="A0A1N6W0G4"/>
<feature type="region of interest" description="Disordered" evidence="1">
    <location>
        <begin position="132"/>
        <end position="151"/>
    </location>
</feature>
<feature type="signal peptide" evidence="2">
    <location>
        <begin position="1"/>
        <end position="20"/>
    </location>
</feature>
<evidence type="ECO:0000256" key="1">
    <source>
        <dbReference type="SAM" id="MobiDB-lite"/>
    </source>
</evidence>
<evidence type="ECO:0000256" key="2">
    <source>
        <dbReference type="SAM" id="SignalP"/>
    </source>
</evidence>
<gene>
    <name evidence="4" type="ORF">SAMN05421545_1297</name>
</gene>
<dbReference type="EMBL" id="FTNM01000002">
    <property type="protein sequence ID" value="SIQ83619.1"/>
    <property type="molecule type" value="Genomic_DNA"/>
</dbReference>
<feature type="compositionally biased region" description="Basic and acidic residues" evidence="1">
    <location>
        <begin position="135"/>
        <end position="151"/>
    </location>
</feature>
<name>A0A1N6W0G4_9BACT</name>
<evidence type="ECO:0000259" key="3">
    <source>
        <dbReference type="Pfam" id="PF11396"/>
    </source>
</evidence>
<dbReference type="RefSeq" id="WP_007654045.1">
    <property type="nucleotide sequence ID" value="NZ_FTNM01000002.1"/>
</dbReference>
<dbReference type="Gene3D" id="3.10.450.360">
    <property type="match status" value="1"/>
</dbReference>
<proteinExistence type="predicted"/>
<dbReference type="InterPro" id="IPR021533">
    <property type="entry name" value="PepSY-like"/>
</dbReference>
<evidence type="ECO:0000313" key="4">
    <source>
        <dbReference type="EMBL" id="SIQ83619.1"/>
    </source>
</evidence>
<dbReference type="Proteomes" id="UP000185924">
    <property type="component" value="Unassembled WGS sequence"/>
</dbReference>
<evidence type="ECO:0000313" key="5">
    <source>
        <dbReference type="Proteomes" id="UP000185924"/>
    </source>
</evidence>
<dbReference type="STRING" id="1077936.SAMN05421545_1297"/>
<feature type="domain" description="Putative beta-lactamase-inhibitor-like PepSY-like" evidence="3">
    <location>
        <begin position="58"/>
        <end position="135"/>
    </location>
</feature>
<organism evidence="4 5">
    <name type="scientific">Pontibacter lucknowensis</name>
    <dbReference type="NCBI Taxonomy" id="1077936"/>
    <lineage>
        <taxon>Bacteria</taxon>
        <taxon>Pseudomonadati</taxon>
        <taxon>Bacteroidota</taxon>
        <taxon>Cytophagia</taxon>
        <taxon>Cytophagales</taxon>
        <taxon>Hymenobacteraceae</taxon>
        <taxon>Pontibacter</taxon>
    </lineage>
</organism>
<dbReference type="Pfam" id="PF11396">
    <property type="entry name" value="PepSY_like"/>
    <property type="match status" value="1"/>
</dbReference>
<reference evidence="5" key="1">
    <citation type="submission" date="2017-01" db="EMBL/GenBank/DDBJ databases">
        <authorList>
            <person name="Varghese N."/>
            <person name="Submissions S."/>
        </authorList>
    </citation>
    <scope>NUCLEOTIDE SEQUENCE [LARGE SCALE GENOMIC DNA]</scope>
    <source>
        <strain evidence="5">DM9</strain>
    </source>
</reference>
<accession>A0A1N6W0G4</accession>
<keyword evidence="5" id="KW-1185">Reference proteome</keyword>
<dbReference type="OrthoDB" id="1121502at2"/>
<sequence length="151" mass="17287">MKKLVLTLALGFGMSTAVFAQDNVPERVKTSFNNSYAQASDVEWKAKDDAYYAKFEMNGTDHWIMYNADGTIKKQGREIEVNELPQAVRNTISQQYANRTIEKAKTVEKDGQTRYMAKLEGDDEDLKVVFNADGSVEKEKDKDKDKNKRKY</sequence>
<dbReference type="SUPFAM" id="SSF160574">
    <property type="entry name" value="BT0923-like"/>
    <property type="match status" value="1"/>
</dbReference>
<keyword evidence="2" id="KW-0732">Signal</keyword>
<feature type="chain" id="PRO_5009939119" evidence="2">
    <location>
        <begin position="21"/>
        <end position="151"/>
    </location>
</feature>
<protein>
    <submittedName>
        <fullName evidence="4">Putative beta-lactamase-inhibitor-like, PepSY-like</fullName>
    </submittedName>
</protein>